<feature type="compositionally biased region" description="Acidic residues" evidence="1">
    <location>
        <begin position="277"/>
        <end position="287"/>
    </location>
</feature>
<feature type="region of interest" description="Disordered" evidence="1">
    <location>
        <begin position="1"/>
        <end position="140"/>
    </location>
</feature>
<proteinExistence type="predicted"/>
<feature type="region of interest" description="Disordered" evidence="1">
    <location>
        <begin position="253"/>
        <end position="295"/>
    </location>
</feature>
<organism evidence="2 3">
    <name type="scientific">Melanomma pulvis-pyrius CBS 109.77</name>
    <dbReference type="NCBI Taxonomy" id="1314802"/>
    <lineage>
        <taxon>Eukaryota</taxon>
        <taxon>Fungi</taxon>
        <taxon>Dikarya</taxon>
        <taxon>Ascomycota</taxon>
        <taxon>Pezizomycotina</taxon>
        <taxon>Dothideomycetes</taxon>
        <taxon>Pleosporomycetidae</taxon>
        <taxon>Pleosporales</taxon>
        <taxon>Melanommataceae</taxon>
        <taxon>Melanomma</taxon>
    </lineage>
</organism>
<evidence type="ECO:0000313" key="2">
    <source>
        <dbReference type="EMBL" id="KAF2799422.1"/>
    </source>
</evidence>
<evidence type="ECO:0000313" key="3">
    <source>
        <dbReference type="Proteomes" id="UP000799757"/>
    </source>
</evidence>
<reference evidence="2" key="1">
    <citation type="journal article" date="2020" name="Stud. Mycol.">
        <title>101 Dothideomycetes genomes: a test case for predicting lifestyles and emergence of pathogens.</title>
        <authorList>
            <person name="Haridas S."/>
            <person name="Albert R."/>
            <person name="Binder M."/>
            <person name="Bloem J."/>
            <person name="Labutti K."/>
            <person name="Salamov A."/>
            <person name="Andreopoulos B."/>
            <person name="Baker S."/>
            <person name="Barry K."/>
            <person name="Bills G."/>
            <person name="Bluhm B."/>
            <person name="Cannon C."/>
            <person name="Castanera R."/>
            <person name="Culley D."/>
            <person name="Daum C."/>
            <person name="Ezra D."/>
            <person name="Gonzalez J."/>
            <person name="Henrissat B."/>
            <person name="Kuo A."/>
            <person name="Liang C."/>
            <person name="Lipzen A."/>
            <person name="Lutzoni F."/>
            <person name="Magnuson J."/>
            <person name="Mondo S."/>
            <person name="Nolan M."/>
            <person name="Ohm R."/>
            <person name="Pangilinan J."/>
            <person name="Park H.-J."/>
            <person name="Ramirez L."/>
            <person name="Alfaro M."/>
            <person name="Sun H."/>
            <person name="Tritt A."/>
            <person name="Yoshinaga Y."/>
            <person name="Zwiers L.-H."/>
            <person name="Turgeon B."/>
            <person name="Goodwin S."/>
            <person name="Spatafora J."/>
            <person name="Crous P."/>
            <person name="Grigoriev I."/>
        </authorList>
    </citation>
    <scope>NUCLEOTIDE SEQUENCE</scope>
    <source>
        <strain evidence="2">CBS 109.77</strain>
    </source>
</reference>
<feature type="compositionally biased region" description="Polar residues" evidence="1">
    <location>
        <begin position="106"/>
        <end position="115"/>
    </location>
</feature>
<feature type="compositionally biased region" description="Basic and acidic residues" evidence="1">
    <location>
        <begin position="1"/>
        <end position="10"/>
    </location>
</feature>
<gene>
    <name evidence="2" type="ORF">K505DRAFT_231074</name>
</gene>
<protein>
    <recommendedName>
        <fullName evidence="4">Pal1-domain-containing protein</fullName>
    </recommendedName>
</protein>
<feature type="compositionally biased region" description="Basic and acidic residues" evidence="1">
    <location>
        <begin position="66"/>
        <end position="84"/>
    </location>
</feature>
<keyword evidence="3" id="KW-1185">Reference proteome</keyword>
<dbReference type="EMBL" id="MU001764">
    <property type="protein sequence ID" value="KAF2799422.1"/>
    <property type="molecule type" value="Genomic_DNA"/>
</dbReference>
<sequence length="313" mass="35317">MSRIDSRFDVDASCYVKTTDTDTDTDTERYPVHRSNTAPTRPRNPRKTISDSPSNTLSTGMANPHPESEKRPSVQRRSNTETRRPSVGSSSENSTTKSRSRGHGSKPSSRRTSCTLVDPSRPARHYRIKSSQTVPTGNRGDIDDVLALHFRSCSLFENPTYYSPFPSPVISRYGGLPAQERTDHIGFDFTDRSSRTSVDVKQSEETIVPPETANTTMHWMSPGTRQRQYEKIDRANSGLRGFVSRVVPRCVSGPPPPKFYEKDKSDAGSVRRYRICDDEEEKGEDEDHEKSAKDLRYPARAVSTMKSKRWGCF</sequence>
<evidence type="ECO:0008006" key="4">
    <source>
        <dbReference type="Google" id="ProtNLM"/>
    </source>
</evidence>
<evidence type="ECO:0000256" key="1">
    <source>
        <dbReference type="SAM" id="MobiDB-lite"/>
    </source>
</evidence>
<feature type="compositionally biased region" description="Low complexity" evidence="1">
    <location>
        <begin position="86"/>
        <end position="97"/>
    </location>
</feature>
<dbReference type="AlphaFoldDB" id="A0A6A6XSH7"/>
<dbReference type="OrthoDB" id="5366332at2759"/>
<name>A0A6A6XSH7_9PLEO</name>
<dbReference type="Proteomes" id="UP000799757">
    <property type="component" value="Unassembled WGS sequence"/>
</dbReference>
<accession>A0A6A6XSH7</accession>
<feature type="compositionally biased region" description="Polar residues" evidence="1">
    <location>
        <begin position="50"/>
        <end position="61"/>
    </location>
</feature>